<comment type="catalytic activity">
    <reaction evidence="1">
        <text>ATP + protein L-histidine = ADP + protein N-phospho-L-histidine.</text>
        <dbReference type="EC" id="2.7.13.3"/>
    </reaction>
</comment>
<dbReference type="InterPro" id="IPR036097">
    <property type="entry name" value="HisK_dim/P_sf"/>
</dbReference>
<keyword evidence="5 9" id="KW-0418">Kinase</keyword>
<evidence type="ECO:0000256" key="4">
    <source>
        <dbReference type="ARBA" id="ARBA00022679"/>
    </source>
</evidence>
<dbReference type="SUPFAM" id="SSF55874">
    <property type="entry name" value="ATPase domain of HSP90 chaperone/DNA topoisomerase II/histidine kinase"/>
    <property type="match status" value="1"/>
</dbReference>
<keyword evidence="7" id="KW-0472">Membrane</keyword>
<feature type="domain" description="Histidine kinase" evidence="8">
    <location>
        <begin position="242"/>
        <end position="452"/>
    </location>
</feature>
<dbReference type="InterPro" id="IPR003661">
    <property type="entry name" value="HisK_dim/P_dom"/>
</dbReference>
<keyword evidence="4" id="KW-0808">Transferase</keyword>
<dbReference type="Gene3D" id="1.10.287.130">
    <property type="match status" value="1"/>
</dbReference>
<keyword evidence="7" id="KW-1133">Transmembrane helix</keyword>
<dbReference type="InterPro" id="IPR004358">
    <property type="entry name" value="Sig_transdc_His_kin-like_C"/>
</dbReference>
<name>A0A7G9GV27_9FUSO</name>
<feature type="transmembrane region" description="Helical" evidence="7">
    <location>
        <begin position="12"/>
        <end position="34"/>
    </location>
</feature>
<dbReference type="PANTHER" id="PTHR45453">
    <property type="entry name" value="PHOSPHATE REGULON SENSOR PROTEIN PHOR"/>
    <property type="match status" value="1"/>
</dbReference>
<dbReference type="PROSITE" id="PS50109">
    <property type="entry name" value="HIS_KIN"/>
    <property type="match status" value="1"/>
</dbReference>
<keyword evidence="3" id="KW-0597">Phosphoprotein</keyword>
<organism evidence="9 10">
    <name type="scientific">Fusobacterium hominis</name>
    <dbReference type="NCBI Taxonomy" id="2764326"/>
    <lineage>
        <taxon>Bacteria</taxon>
        <taxon>Fusobacteriati</taxon>
        <taxon>Fusobacteriota</taxon>
        <taxon>Fusobacteriia</taxon>
        <taxon>Fusobacteriales</taxon>
        <taxon>Fusobacteriaceae</taxon>
        <taxon>Fusobacterium</taxon>
    </lineage>
</organism>
<dbReference type="InterPro" id="IPR036890">
    <property type="entry name" value="HATPase_C_sf"/>
</dbReference>
<dbReference type="InterPro" id="IPR003594">
    <property type="entry name" value="HATPase_dom"/>
</dbReference>
<evidence type="ECO:0000313" key="9">
    <source>
        <dbReference type="EMBL" id="QNM14659.1"/>
    </source>
</evidence>
<dbReference type="Gene3D" id="3.30.565.10">
    <property type="entry name" value="Histidine kinase-like ATPase, C-terminal domain"/>
    <property type="match status" value="1"/>
</dbReference>
<dbReference type="Pfam" id="PF02518">
    <property type="entry name" value="HATPase_c"/>
    <property type="match status" value="1"/>
</dbReference>
<dbReference type="KEGG" id="fho:H9Q81_06680"/>
<evidence type="ECO:0000256" key="2">
    <source>
        <dbReference type="ARBA" id="ARBA00012438"/>
    </source>
</evidence>
<dbReference type="EMBL" id="CP060637">
    <property type="protein sequence ID" value="QNM14659.1"/>
    <property type="molecule type" value="Genomic_DNA"/>
</dbReference>
<evidence type="ECO:0000256" key="3">
    <source>
        <dbReference type="ARBA" id="ARBA00022553"/>
    </source>
</evidence>
<dbReference type="SUPFAM" id="SSF47384">
    <property type="entry name" value="Homodimeric domain of signal transducing histidine kinase"/>
    <property type="match status" value="1"/>
</dbReference>
<keyword evidence="7" id="KW-0812">Transmembrane</keyword>
<accession>A0A7G9GV27</accession>
<dbReference type="Proteomes" id="UP000515913">
    <property type="component" value="Chromosome"/>
</dbReference>
<reference evidence="9 10" key="1">
    <citation type="submission" date="2020-08" db="EMBL/GenBank/DDBJ databases">
        <authorList>
            <person name="Liu C."/>
            <person name="Sun Q."/>
        </authorList>
    </citation>
    <scope>NUCLEOTIDE SEQUENCE [LARGE SCALE GENOMIC DNA]</scope>
    <source>
        <strain evidence="9 10">NSJ-57</strain>
    </source>
</reference>
<dbReference type="RefSeq" id="WP_187422676.1">
    <property type="nucleotide sequence ID" value="NZ_CP060637.1"/>
</dbReference>
<dbReference type="AlphaFoldDB" id="A0A7G9GV27"/>
<dbReference type="InterPro" id="IPR005467">
    <property type="entry name" value="His_kinase_dom"/>
</dbReference>
<dbReference type="SMART" id="SM00388">
    <property type="entry name" value="HisKA"/>
    <property type="match status" value="1"/>
</dbReference>
<dbReference type="CDD" id="cd00075">
    <property type="entry name" value="HATPase"/>
    <property type="match status" value="1"/>
</dbReference>
<sequence length="452" mass="52308">MKKISEELYKTYFHLIILFAISYIGILLFFISYIDRDANGDLRALDSFITYEVSEFDKKIHLGKTLPELFDDALEECPDILGTNVIFLYKGQIFVKNDEDLKILDKVDLEEHSGKIRSYGYFNYQYLTKYISVKGKAPIYVILLKDMRNERRMVVNLLIVSLIIGFITLYAGVNISRKFYAKFEDSLKKLKHTTNSINLDTLGDKFTTDNNFIEFDTIMSSYKKMLKRLKDQTDVQIDFVNNASHELKTPIFIISGYINMIKRWGLENKEITKEAITAIDDEVKTMSKLMTKLLFLAKGDVNEIDNSKIEIVSLFNDIIQELSIIYPKQEIDLDVRNIVIYSDEFLLRQLFLNLIENAIKYGKGQKITIRGFLDNGLRIEIMDRGEGIGEDDLKYIYDKFFRVDKGRSREMGSHGLGLAIVKKITEVLNIDINIVSKLDIGTRVILNIPLEK</sequence>
<gene>
    <name evidence="9" type="ORF">H9Q81_06680</name>
</gene>
<dbReference type="GO" id="GO:0000155">
    <property type="term" value="F:phosphorelay sensor kinase activity"/>
    <property type="evidence" value="ECO:0007669"/>
    <property type="project" value="InterPro"/>
</dbReference>
<dbReference type="CDD" id="cd00082">
    <property type="entry name" value="HisKA"/>
    <property type="match status" value="1"/>
</dbReference>
<evidence type="ECO:0000256" key="7">
    <source>
        <dbReference type="SAM" id="Phobius"/>
    </source>
</evidence>
<proteinExistence type="predicted"/>
<protein>
    <recommendedName>
        <fullName evidence="2">histidine kinase</fullName>
        <ecNumber evidence="2">2.7.13.3</ecNumber>
    </recommendedName>
</protein>
<dbReference type="GO" id="GO:0004721">
    <property type="term" value="F:phosphoprotein phosphatase activity"/>
    <property type="evidence" value="ECO:0007669"/>
    <property type="project" value="TreeGrafter"/>
</dbReference>
<evidence type="ECO:0000256" key="5">
    <source>
        <dbReference type="ARBA" id="ARBA00022777"/>
    </source>
</evidence>
<dbReference type="GO" id="GO:0005886">
    <property type="term" value="C:plasma membrane"/>
    <property type="evidence" value="ECO:0007669"/>
    <property type="project" value="TreeGrafter"/>
</dbReference>
<dbReference type="EC" id="2.7.13.3" evidence="2"/>
<dbReference type="PANTHER" id="PTHR45453:SF1">
    <property type="entry name" value="PHOSPHATE REGULON SENSOR PROTEIN PHOR"/>
    <property type="match status" value="1"/>
</dbReference>
<dbReference type="GO" id="GO:0016036">
    <property type="term" value="P:cellular response to phosphate starvation"/>
    <property type="evidence" value="ECO:0007669"/>
    <property type="project" value="TreeGrafter"/>
</dbReference>
<dbReference type="SMART" id="SM00387">
    <property type="entry name" value="HATPase_c"/>
    <property type="match status" value="1"/>
</dbReference>
<evidence type="ECO:0000256" key="1">
    <source>
        <dbReference type="ARBA" id="ARBA00000085"/>
    </source>
</evidence>
<keyword evidence="6" id="KW-0902">Two-component regulatory system</keyword>
<keyword evidence="10" id="KW-1185">Reference proteome</keyword>
<dbReference type="PRINTS" id="PR00344">
    <property type="entry name" value="BCTRLSENSOR"/>
</dbReference>
<evidence type="ECO:0000256" key="6">
    <source>
        <dbReference type="ARBA" id="ARBA00023012"/>
    </source>
</evidence>
<evidence type="ECO:0000313" key="10">
    <source>
        <dbReference type="Proteomes" id="UP000515913"/>
    </source>
</evidence>
<dbReference type="Pfam" id="PF00512">
    <property type="entry name" value="HisKA"/>
    <property type="match status" value="1"/>
</dbReference>
<feature type="transmembrane region" description="Helical" evidence="7">
    <location>
        <begin position="153"/>
        <end position="173"/>
    </location>
</feature>
<dbReference type="InterPro" id="IPR050351">
    <property type="entry name" value="BphY/WalK/GraS-like"/>
</dbReference>
<evidence type="ECO:0000259" key="8">
    <source>
        <dbReference type="PROSITE" id="PS50109"/>
    </source>
</evidence>